<evidence type="ECO:0000313" key="3">
    <source>
        <dbReference type="EMBL" id="KAL3793475.1"/>
    </source>
</evidence>
<dbReference type="Proteomes" id="UP001530315">
    <property type="component" value="Unassembled WGS sequence"/>
</dbReference>
<accession>A0ABD3PZW8</accession>
<organism evidence="3 4">
    <name type="scientific">Stephanodiscus triporus</name>
    <dbReference type="NCBI Taxonomy" id="2934178"/>
    <lineage>
        <taxon>Eukaryota</taxon>
        <taxon>Sar</taxon>
        <taxon>Stramenopiles</taxon>
        <taxon>Ochrophyta</taxon>
        <taxon>Bacillariophyta</taxon>
        <taxon>Coscinodiscophyceae</taxon>
        <taxon>Thalassiosirophycidae</taxon>
        <taxon>Stephanodiscales</taxon>
        <taxon>Stephanodiscaceae</taxon>
        <taxon>Stephanodiscus</taxon>
    </lineage>
</organism>
<protein>
    <recommendedName>
        <fullName evidence="2">Nucleotide-diphospho-sugar transferase domain-containing protein</fullName>
    </recommendedName>
</protein>
<gene>
    <name evidence="3" type="ORF">ACHAW5_001650</name>
</gene>
<evidence type="ECO:0000256" key="1">
    <source>
        <dbReference type="SAM" id="Phobius"/>
    </source>
</evidence>
<feature type="domain" description="Nucleotide-diphospho-sugar transferase" evidence="2">
    <location>
        <begin position="346"/>
        <end position="412"/>
    </location>
</feature>
<feature type="transmembrane region" description="Helical" evidence="1">
    <location>
        <begin position="12"/>
        <end position="34"/>
    </location>
</feature>
<evidence type="ECO:0000259" key="2">
    <source>
        <dbReference type="Pfam" id="PF03407"/>
    </source>
</evidence>
<keyword evidence="1" id="KW-0472">Membrane</keyword>
<dbReference type="Pfam" id="PF03407">
    <property type="entry name" value="Nucleotid_trans"/>
    <property type="match status" value="1"/>
</dbReference>
<dbReference type="AlphaFoldDB" id="A0ABD3PZW8"/>
<proteinExistence type="predicted"/>
<dbReference type="EMBL" id="JALLAZ020000511">
    <property type="protein sequence ID" value="KAL3793475.1"/>
    <property type="molecule type" value="Genomic_DNA"/>
</dbReference>
<keyword evidence="1" id="KW-0812">Transmembrane</keyword>
<dbReference type="PANTHER" id="PTHR47032:SF1">
    <property type="entry name" value="UDP-D-XYLOSE:L-FUCOSE ALPHA-1,3-D-XYLOSYLTRANSFERASE-RELATED"/>
    <property type="match status" value="1"/>
</dbReference>
<name>A0ABD3PZW8_9STRA</name>
<keyword evidence="4" id="KW-1185">Reference proteome</keyword>
<dbReference type="InterPro" id="IPR005069">
    <property type="entry name" value="Nucl-diP-sugar_transferase"/>
</dbReference>
<reference evidence="3 4" key="1">
    <citation type="submission" date="2024-10" db="EMBL/GenBank/DDBJ databases">
        <title>Updated reference genomes for cyclostephanoid diatoms.</title>
        <authorList>
            <person name="Roberts W.R."/>
            <person name="Alverson A.J."/>
        </authorList>
    </citation>
    <scope>NUCLEOTIDE SEQUENCE [LARGE SCALE GENOMIC DNA]</scope>
    <source>
        <strain evidence="3 4">AJA276-08</strain>
    </source>
</reference>
<sequence length="429" mass="48014">MRLSSLPSARTTTSILVVLFISLSSFYVGVSIGIHAASCDCREQEETPHLSDKALQRKVEELARQKVKSQLVELCETLSPGTISDEPKASPSRNDGGSPLFSKSLSHFAQGLARVSKVDLMETYDFGVPMNADSEGLDALILYNKKEALPSNKDIARMARHEDPTKPLPLLSAETATENCDAMNVVLINNPGNTRQCFALVGGQYQSYHVQRWLRRPDHGSAPLNPNLSLKLSSRSWEASGRQLFVPPSKHHVEQHQKRLLTYLTESENIKSRLRQTLKKHESKTVIILTCNLGQSELLLNFACSARARGFDLKNVVVFLRIDERVGGGYGTCDIYEEKLMASIPKEQAAQYGDTVFSSVMFAKVLCVQLVNELGYDLLFQDVDVVWYKSPLDFFHDKALPVFDMYFQDDGSRSLRRGIYSDNSFTHLT</sequence>
<comment type="caution">
    <text evidence="3">The sequence shown here is derived from an EMBL/GenBank/DDBJ whole genome shotgun (WGS) entry which is preliminary data.</text>
</comment>
<keyword evidence="1" id="KW-1133">Transmembrane helix</keyword>
<evidence type="ECO:0000313" key="4">
    <source>
        <dbReference type="Proteomes" id="UP001530315"/>
    </source>
</evidence>
<dbReference type="PANTHER" id="PTHR47032">
    <property type="entry name" value="UDP-D-XYLOSE:L-FUCOSE ALPHA-1,3-D-XYLOSYLTRANSFERASE-RELATED"/>
    <property type="match status" value="1"/>
</dbReference>
<dbReference type="InterPro" id="IPR052636">
    <property type="entry name" value="UDP-D-xylose:L-fucose_XylT"/>
</dbReference>